<evidence type="ECO:0008006" key="4">
    <source>
        <dbReference type="Google" id="ProtNLM"/>
    </source>
</evidence>
<dbReference type="Pfam" id="PF04488">
    <property type="entry name" value="Gly_transf_sug"/>
    <property type="match status" value="1"/>
</dbReference>
<gene>
    <name evidence="2" type="ORF">OEA41_003781</name>
</gene>
<dbReference type="EMBL" id="JASNWA010000008">
    <property type="protein sequence ID" value="KAK3171697.1"/>
    <property type="molecule type" value="Genomic_DNA"/>
</dbReference>
<dbReference type="PANTHER" id="PTHR46830">
    <property type="entry name" value="TRANSFERASE, PUTATIVE-RELATED"/>
    <property type="match status" value="1"/>
</dbReference>
<dbReference type="Proteomes" id="UP001276659">
    <property type="component" value="Unassembled WGS sequence"/>
</dbReference>
<protein>
    <recommendedName>
        <fullName evidence="4">Glycosyl transferase</fullName>
    </recommendedName>
</protein>
<dbReference type="AlphaFoldDB" id="A0AAD9Z8F7"/>
<comment type="similarity">
    <text evidence="1">Belongs to the glycosyltransferase 32 family.</text>
</comment>
<dbReference type="Gene3D" id="3.90.550.20">
    <property type="match status" value="1"/>
</dbReference>
<accession>A0AAD9Z8F7</accession>
<dbReference type="InterPro" id="IPR007577">
    <property type="entry name" value="GlycoTrfase_DXD_sugar-bd_CS"/>
</dbReference>
<organism evidence="2 3">
    <name type="scientific">Lepraria neglecta</name>
    <dbReference type="NCBI Taxonomy" id="209136"/>
    <lineage>
        <taxon>Eukaryota</taxon>
        <taxon>Fungi</taxon>
        <taxon>Dikarya</taxon>
        <taxon>Ascomycota</taxon>
        <taxon>Pezizomycotina</taxon>
        <taxon>Lecanoromycetes</taxon>
        <taxon>OSLEUM clade</taxon>
        <taxon>Lecanoromycetidae</taxon>
        <taxon>Lecanorales</taxon>
        <taxon>Lecanorineae</taxon>
        <taxon>Stereocaulaceae</taxon>
        <taxon>Lepraria</taxon>
    </lineage>
</organism>
<comment type="caution">
    <text evidence="2">The sequence shown here is derived from an EMBL/GenBank/DDBJ whole genome shotgun (WGS) entry which is preliminary data.</text>
</comment>
<sequence>MSSVNDAAQDIPPIPNIVHFIHLVRLDPISGAARFEFQFRQFVAIYSAWYYLKPEIIYVHTNINKSLIDDTIRKAKSPYTQAIAQMPNVKFRYHSAPNQTTDGQEIDKLAHRSDFVRTDVLQRFGGIYLDDDVYVLRDLYSLRHIGFKNIIGRQADGKFCNAVLMATPQKEEPQNEMMLAYHTLMDAVFDGGWETHSIFLLTTLAREFAADPGQVLILPQDSFFPLSWWRHDLEYLYGRHEDTAIAVINNKPTSNLEIFIANFKLWQDETWERDWRTSYLLHGWTSGIPQFFNEAEQLELFGQDQGITLDYVLEGTSNFALAVLPAVKHALDNGILKHVVSGSMALGGAVIDPDELIEMQIEVRE</sequence>
<dbReference type="SUPFAM" id="SSF53448">
    <property type="entry name" value="Nucleotide-diphospho-sugar transferases"/>
    <property type="match status" value="1"/>
</dbReference>
<evidence type="ECO:0000313" key="2">
    <source>
        <dbReference type="EMBL" id="KAK3171697.1"/>
    </source>
</evidence>
<dbReference type="PANTHER" id="PTHR46830:SF2">
    <property type="entry name" value="ALPHA-1,4-N-ACETYLGLUCOSAMINYLTRANSFERASE"/>
    <property type="match status" value="1"/>
</dbReference>
<name>A0AAD9Z8F7_9LECA</name>
<reference evidence="2" key="1">
    <citation type="submission" date="2022-11" db="EMBL/GenBank/DDBJ databases">
        <title>Chromosomal genome sequence assembly and mating type (MAT) locus characterization of the leprose asexual lichenized fungus Lepraria neglecta (Nyl.) Erichsen.</title>
        <authorList>
            <person name="Allen J.L."/>
            <person name="Pfeffer B."/>
        </authorList>
    </citation>
    <scope>NUCLEOTIDE SEQUENCE</scope>
    <source>
        <strain evidence="2">Allen 5258</strain>
    </source>
</reference>
<dbReference type="GO" id="GO:1901135">
    <property type="term" value="P:carbohydrate derivative metabolic process"/>
    <property type="evidence" value="ECO:0007669"/>
    <property type="project" value="UniProtKB-ARBA"/>
</dbReference>
<dbReference type="InterPro" id="IPR029044">
    <property type="entry name" value="Nucleotide-diphossugar_trans"/>
</dbReference>
<evidence type="ECO:0000313" key="3">
    <source>
        <dbReference type="Proteomes" id="UP001276659"/>
    </source>
</evidence>
<proteinExistence type="inferred from homology"/>
<evidence type="ECO:0000256" key="1">
    <source>
        <dbReference type="ARBA" id="ARBA00009003"/>
    </source>
</evidence>
<keyword evidence="3" id="KW-1185">Reference proteome</keyword>